<dbReference type="InterPro" id="IPR050865">
    <property type="entry name" value="BEACH_Domain"/>
</dbReference>
<reference evidence="2" key="2">
    <citation type="journal article" date="2007" name="Science">
        <title>Draft genome sequence of the sexually transmitted pathogen Trichomonas vaginalis.</title>
        <authorList>
            <person name="Carlton J.M."/>
            <person name="Hirt R.P."/>
            <person name="Silva J.C."/>
            <person name="Delcher A.L."/>
            <person name="Schatz M."/>
            <person name="Zhao Q."/>
            <person name="Wortman J.R."/>
            <person name="Bidwell S.L."/>
            <person name="Alsmark U.C.M."/>
            <person name="Besteiro S."/>
            <person name="Sicheritz-Ponten T."/>
            <person name="Noel C.J."/>
            <person name="Dacks J.B."/>
            <person name="Foster P.G."/>
            <person name="Simillion C."/>
            <person name="Van de Peer Y."/>
            <person name="Miranda-Saavedra D."/>
            <person name="Barton G.J."/>
            <person name="Westrop G.D."/>
            <person name="Mueller S."/>
            <person name="Dessi D."/>
            <person name="Fiori P.L."/>
            <person name="Ren Q."/>
            <person name="Paulsen I."/>
            <person name="Zhang H."/>
            <person name="Bastida-Corcuera F.D."/>
            <person name="Simoes-Barbosa A."/>
            <person name="Brown M.T."/>
            <person name="Hayes R.D."/>
            <person name="Mukherjee M."/>
            <person name="Okumura C.Y."/>
            <person name="Schneider R."/>
            <person name="Smith A.J."/>
            <person name="Vanacova S."/>
            <person name="Villalvazo M."/>
            <person name="Haas B.J."/>
            <person name="Pertea M."/>
            <person name="Feldblyum T.V."/>
            <person name="Utterback T.R."/>
            <person name="Shu C.L."/>
            <person name="Osoegawa K."/>
            <person name="de Jong P.J."/>
            <person name="Hrdy I."/>
            <person name="Horvathova L."/>
            <person name="Zubacova Z."/>
            <person name="Dolezal P."/>
            <person name="Malik S.B."/>
            <person name="Logsdon J.M. Jr."/>
            <person name="Henze K."/>
            <person name="Gupta A."/>
            <person name="Wang C.C."/>
            <person name="Dunne R.L."/>
            <person name="Upcroft J.A."/>
            <person name="Upcroft P."/>
            <person name="White O."/>
            <person name="Salzberg S.L."/>
            <person name="Tang P."/>
            <person name="Chiu C.-H."/>
            <person name="Lee Y.-S."/>
            <person name="Embley T.M."/>
            <person name="Coombs G.H."/>
            <person name="Mottram J.C."/>
            <person name="Tachezy J."/>
            <person name="Fraser-Liggett C.M."/>
            <person name="Johnson P.J."/>
        </authorList>
    </citation>
    <scope>NUCLEOTIDE SEQUENCE [LARGE SCALE GENOMIC DNA]</scope>
    <source>
        <strain evidence="2">G3</strain>
    </source>
</reference>
<dbReference type="RefSeq" id="XP_001312623.1">
    <property type="nucleotide sequence ID" value="XM_001312622.1"/>
</dbReference>
<dbReference type="InterPro" id="IPR036322">
    <property type="entry name" value="WD40_repeat_dom_sf"/>
</dbReference>
<dbReference type="Proteomes" id="UP000001542">
    <property type="component" value="Unassembled WGS sequence"/>
</dbReference>
<dbReference type="PANTHER" id="PTHR13743:SF123">
    <property type="entry name" value="PROTEIN FAN"/>
    <property type="match status" value="1"/>
</dbReference>
<evidence type="ECO:0000259" key="1">
    <source>
        <dbReference type="PROSITE" id="PS50197"/>
    </source>
</evidence>
<name>A2F5W8_TRIV3</name>
<protein>
    <submittedName>
        <fullName evidence="2">Beige/BEACH domain containing protein</fullName>
    </submittedName>
</protein>
<accession>A2F5W8</accession>
<dbReference type="SMR" id="A2F5W8"/>
<dbReference type="OrthoDB" id="241321at2759"/>
<dbReference type="VEuPathDB" id="TrichDB:TVAGG3_1049730"/>
<proteinExistence type="predicted"/>
<dbReference type="VEuPathDB" id="TrichDB:TVAG_468630"/>
<dbReference type="STRING" id="5722.A2F5W8"/>
<dbReference type="Gene3D" id="2.130.10.10">
    <property type="entry name" value="YVTN repeat-like/Quinoprotein amine dehydrogenase"/>
    <property type="match status" value="1"/>
</dbReference>
<evidence type="ECO:0000313" key="2">
    <source>
        <dbReference type="EMBL" id="EAX99693.1"/>
    </source>
</evidence>
<dbReference type="SUPFAM" id="SSF50978">
    <property type="entry name" value="WD40 repeat-like"/>
    <property type="match status" value="1"/>
</dbReference>
<dbReference type="InterPro" id="IPR000409">
    <property type="entry name" value="BEACH_dom"/>
</dbReference>
<dbReference type="CDD" id="cd06071">
    <property type="entry name" value="Beach"/>
    <property type="match status" value="1"/>
</dbReference>
<dbReference type="PANTHER" id="PTHR13743">
    <property type="entry name" value="BEIGE/BEACH-RELATED"/>
    <property type="match status" value="1"/>
</dbReference>
<organism evidence="2 3">
    <name type="scientific">Trichomonas vaginalis (strain ATCC PRA-98 / G3)</name>
    <dbReference type="NCBI Taxonomy" id="412133"/>
    <lineage>
        <taxon>Eukaryota</taxon>
        <taxon>Metamonada</taxon>
        <taxon>Parabasalia</taxon>
        <taxon>Trichomonadida</taxon>
        <taxon>Trichomonadidae</taxon>
        <taxon>Trichomonas</taxon>
    </lineage>
</organism>
<gene>
    <name evidence="2" type="ORF">TVAG_468630</name>
</gene>
<sequence length="2368" mass="268420">MSLLKKTSDLFGSLGKRKSDDEGQKYAQEFKQMVNNLKKEGTPQECVFFFLEHLTRRPQEELKSYKLEKELTNLAIKYLPNVIKSISDLAVIGEAITFLNIAVKLFQPDAKLILLQLDLIVAIMNTDTVEILDLTSDFIHSFMEDKHFLSFMLNGDSLARIWDACFVLHENTNAFYGSVLLAAINSHEFKNYELIEPLINVSRQAILNCKLTPKTIPNALSFIGYSISKIDTGSYIDEILPTIVDLAPLLTSLQFFENFLRAPVQNKLIVWNTLNEIISNPKISSLSVKTALIAIHNANCFPPKTFSFVPFIRCVKDFPPGIQKMLFDVLLQVPRVVRAQFFCNVSPLKETQVSTLGLSTMVSQDKWDPYTEKMLQSFFLESKPAILHQYLKDDPYINIIASTLLDQLKSDSQVAVGLFGRFMAYAIEGTELVMPLIIKISQRIPPSSYMDSFIGFVDSGVPPCIYQGLISTVRKVDSFSSTFIRCGGCRALSKIVESTDGINFLSALACDGPYHEIDDFIQREFDNCNLSKQPNDVLTRLMMAVPTDTNYPGYIRIPSLCAHVDPVPIYSPYDMFIFGSTGPHFMKMEKNHLTQVVGRFISSQQVSTVCDDPELLTAATSTDIPHTSLYQFHPAARKSTAQAILTPSFSFWVYVADFLGKTIIATLGGEEAFKIGLEGISVFGQEPIEFSIKQWHLITLVSTDKLQYKTTFYIDDKQVHQVFRIYERITFGSETENNSIWYLSTTFPHSTNEFTMDDIKNNIKEGPTSPMHFDNININSGVKFVPYRGVVKYIHALGGPDFIFLRLLKCDQTETFLLYLQCAFNLLSLRVITRKDFFSSIRYILLQKPEMYTKQVETIIMFELASKEGLNWDSINSLFCDFGFLTSSIVSLNFVCQGLSESRLPLKALPLINYAIDSFVFFDLTETAEQNFFKLLESYIKVHPELLRKNILTIIALPYSNSDDIEGIYDEKRFQKQKKLLDILLANYKLFALNVSSTLAFTAISLLHSDLAVKIFHFVANIIAKVPNYYDKKDFKLIKQFIRNNVSRPSVWRSILTVLTSVRHKQIEDYLSEKIFRLDLYQTCLDFLCDLLPIDLANGAKSDSLSFKILHLLYSYAMTHQISFVSIAKTVSRLCTFGYDGRELTNLPFIAPSDDKTPHTVPVKSPRRRGFSWSDVRKSIGGESSKQTIYGPTITQELDSELYLKTLQYFSNMQFNDNLVEPPKYEPINPPEDFEKFLHSDVGNLVVVIAVKVLLEAANDYSLFKKSLPMITVFGSDVIPEIAVLMHRRIILSFVERLGGIALDPFNSFVEFLSFRVIEGWWEGHIEELFTQVLKHLSSKVKFAAQFVLACIGQKQSPENLILLASEFAQTDLCKSLSQDMEFLTCFLRLVVTKEVVEHELSLTLWLLLQNTLPQSSFTDALQRGKQMEWIENSQKEFFGLYLYILDAAKTNTQQLLQTRIALSKVSRQTKENQLNKTNLSQIAIIRRAMRYEFFYRLNKKSLDLDEAISRLYRAYAREKQIDQPSVKVQVANAPHPLSVPQKLVPLSFDYEVKCEKDPKASKLMPRSNHLINLNTEISELKIEQMAPMCLDGWAVPPFIPYGLAGLAEEYFNAKEKLFSCKLLNTTEPLPCVAAMNDKQITFILYASMTDGNLMMHENSQLLCHYALIESAVRGFNGQSQLFVNHPTLTFPFDTITVCVPRTYEYSDIALDVFTANGFSMTILLDETHRKYIMNQIKQTKKAIPALGPTFSAYLMQLQPENVAKMWSKHQLSTLDYLLYLNAKSGRSFNDFSQYPVFPWVISDYTSENQPSELRDLTKPMGMLSEPRAQKYREMYQETDPPYNYGTHYSYPAAVLHYMMRLEPFTLFNVMLHSGFDHRDRLFCDLYESYRGASGANQADIKELIPQFYVLPAMFTNPNGLPLKQRTDGHDLENVKLPPWARDADDFVWKMRSALESNQIRETIPDWIDLVWGYKSRGQNAVEANNVFHPLAYGFTNNPPTQSDLDVINNFGQCPQQIFTSPHIRSENIPTNLIIDGPTRTASIKTLKADNAHLYVMDGEVYALPNLAHKIEKLEFSVKERFFFVQGENPQYDDSLFDVSNTALSRDYTLLSVASESGFVLNYLINLTSSPHFSILSTCYIPGAAFKAVAVSTHIGIVTASTPTELFLFDLATGLMMKRVSIDERIIRISIDDNHGRIFTASSRKVCIYNTNLDLRVSHESPIAITTISVGQYFEWSDATMHVTGHVDGSVYAWICNKDNKFESKILMRAMNLPITSLSVICNGKAIIAADIEGDAAFCACTDIGPVIKAQCFSACALCTQPLVNGSVCKICGMPVCKECREARGLCSACSAKVGSSIEVPVSNDEQN</sequence>
<dbReference type="InterPro" id="IPR036372">
    <property type="entry name" value="BEACH_dom_sf"/>
</dbReference>
<dbReference type="KEGG" id="tva:4757506"/>
<reference evidence="2" key="1">
    <citation type="submission" date="2006-10" db="EMBL/GenBank/DDBJ databases">
        <authorList>
            <person name="Amadeo P."/>
            <person name="Zhao Q."/>
            <person name="Wortman J."/>
            <person name="Fraser-Liggett C."/>
            <person name="Carlton J."/>
        </authorList>
    </citation>
    <scope>NUCLEOTIDE SEQUENCE</scope>
    <source>
        <strain evidence="2">G3</strain>
    </source>
</reference>
<dbReference type="InParanoid" id="A2F5W8"/>
<feature type="domain" description="BEACH" evidence="1">
    <location>
        <begin position="1752"/>
        <end position="2026"/>
    </location>
</feature>
<dbReference type="EMBL" id="DS113628">
    <property type="protein sequence ID" value="EAX99693.1"/>
    <property type="molecule type" value="Genomic_DNA"/>
</dbReference>
<dbReference type="Pfam" id="PF02138">
    <property type="entry name" value="Beach"/>
    <property type="match status" value="1"/>
</dbReference>
<dbReference type="PROSITE" id="PS50197">
    <property type="entry name" value="BEACH"/>
    <property type="match status" value="1"/>
</dbReference>
<dbReference type="Gene3D" id="1.10.1540.10">
    <property type="entry name" value="BEACH domain"/>
    <property type="match status" value="1"/>
</dbReference>
<dbReference type="SUPFAM" id="SSF81837">
    <property type="entry name" value="BEACH domain"/>
    <property type="match status" value="1"/>
</dbReference>
<evidence type="ECO:0000313" key="3">
    <source>
        <dbReference type="Proteomes" id="UP000001542"/>
    </source>
</evidence>
<dbReference type="eggNOG" id="KOG1787">
    <property type="taxonomic scope" value="Eukaryota"/>
</dbReference>
<dbReference type="InterPro" id="IPR015943">
    <property type="entry name" value="WD40/YVTN_repeat-like_dom_sf"/>
</dbReference>
<keyword evidence="3" id="KW-1185">Reference proteome</keyword>
<dbReference type="SMART" id="SM01026">
    <property type="entry name" value="Beach"/>
    <property type="match status" value="1"/>
</dbReference>